<reference evidence="3" key="1">
    <citation type="submission" date="2023-07" db="EMBL/GenBank/DDBJ databases">
        <title>draft genome sequence of fig (Ficus carica).</title>
        <authorList>
            <person name="Takahashi T."/>
            <person name="Nishimura K."/>
        </authorList>
    </citation>
    <scope>NUCLEOTIDE SEQUENCE</scope>
</reference>
<dbReference type="Pfam" id="PF12159">
    <property type="entry name" value="DUF3593"/>
    <property type="match status" value="1"/>
</dbReference>
<dbReference type="GO" id="GO:0004103">
    <property type="term" value="F:choline kinase activity"/>
    <property type="evidence" value="ECO:0007669"/>
    <property type="project" value="TreeGrafter"/>
</dbReference>
<comment type="similarity">
    <text evidence="1">Belongs to the choline/ethanolamine kinase family.</text>
</comment>
<accession>A0AA87ZAX5</accession>
<proteinExistence type="inferred from homology"/>
<comment type="caution">
    <text evidence="3">The sequence shown here is derived from an EMBL/GenBank/DDBJ whole genome shotgun (WGS) entry which is preliminary data.</text>
</comment>
<sequence>MTTNIHSLCKSPTFLVPSTFLGLSSSIPKPHKIKPFVRRTRELESYRERTHFGKKIRGGIVCGALLPVDPWAPTIDSESIASQLFAASLFPYIGFLYFITKSKSAPKLTLFGFYFLLAFVGATRKLSCGEAGFAKGCLSEELKKLIRSVASEYGDVIEDMELLEVVPLKGAMTNEVYQITWPIEDGDFRRKVLVHVYGAGVEVFFNREAEIRTFEYISKYAADLRDPEISPLIAAKLREFHNLDMPFPKNGHLWNTMRKWLATATTLCSPKDAEEFSLDTLEGENEMLENELPNESQEIEFGHNDLQYGNIMIKEETRSITIIDYEYASYNPVAYDIANHFCEMVANYHSETPHVLDYSKYPDLEERRRFVWIYLSSAGSHPSDTQVMKLLNDVEKYTLANHLFWGLWGIILGYVNKIDFNYMEYARQRFRQYWLRKQELLASSGVFP</sequence>
<dbReference type="Gene3D" id="3.90.1200.10">
    <property type="match status" value="1"/>
</dbReference>
<dbReference type="PANTHER" id="PTHR22603">
    <property type="entry name" value="CHOLINE/ETHANOALAMINE KINASE"/>
    <property type="match status" value="1"/>
</dbReference>
<evidence type="ECO:0000256" key="2">
    <source>
        <dbReference type="SAM" id="Coils"/>
    </source>
</evidence>
<feature type="coiled-coil region" evidence="2">
    <location>
        <begin position="271"/>
        <end position="298"/>
    </location>
</feature>
<dbReference type="GO" id="GO:0005737">
    <property type="term" value="C:cytoplasm"/>
    <property type="evidence" value="ECO:0007669"/>
    <property type="project" value="TreeGrafter"/>
</dbReference>
<dbReference type="GO" id="GO:0006646">
    <property type="term" value="P:phosphatidylethanolamine biosynthetic process"/>
    <property type="evidence" value="ECO:0007669"/>
    <property type="project" value="TreeGrafter"/>
</dbReference>
<dbReference type="PANTHER" id="PTHR22603:SF93">
    <property type="entry name" value="RE24176P"/>
    <property type="match status" value="1"/>
</dbReference>
<name>A0AA87ZAX5_FICCA</name>
<keyword evidence="2" id="KW-0175">Coiled coil</keyword>
<dbReference type="InterPro" id="IPR021995">
    <property type="entry name" value="DUF3593"/>
</dbReference>
<evidence type="ECO:0000313" key="4">
    <source>
        <dbReference type="Proteomes" id="UP001187192"/>
    </source>
</evidence>
<keyword evidence="4" id="KW-1185">Reference proteome</keyword>
<dbReference type="EMBL" id="BTGU01000003">
    <property type="protein sequence ID" value="GMN31657.1"/>
    <property type="molecule type" value="Genomic_DNA"/>
</dbReference>
<organism evidence="3 4">
    <name type="scientific">Ficus carica</name>
    <name type="common">Common fig</name>
    <dbReference type="NCBI Taxonomy" id="3494"/>
    <lineage>
        <taxon>Eukaryota</taxon>
        <taxon>Viridiplantae</taxon>
        <taxon>Streptophyta</taxon>
        <taxon>Embryophyta</taxon>
        <taxon>Tracheophyta</taxon>
        <taxon>Spermatophyta</taxon>
        <taxon>Magnoliopsida</taxon>
        <taxon>eudicotyledons</taxon>
        <taxon>Gunneridae</taxon>
        <taxon>Pentapetalae</taxon>
        <taxon>rosids</taxon>
        <taxon>fabids</taxon>
        <taxon>Rosales</taxon>
        <taxon>Moraceae</taxon>
        <taxon>Ficeae</taxon>
        <taxon>Ficus</taxon>
    </lineage>
</organism>
<dbReference type="SUPFAM" id="SSF56112">
    <property type="entry name" value="Protein kinase-like (PK-like)"/>
    <property type="match status" value="1"/>
</dbReference>
<gene>
    <name evidence="3" type="ORF">TIFTF001_003339</name>
</gene>
<evidence type="ECO:0008006" key="5">
    <source>
        <dbReference type="Google" id="ProtNLM"/>
    </source>
</evidence>
<dbReference type="Proteomes" id="UP001187192">
    <property type="component" value="Unassembled WGS sequence"/>
</dbReference>
<protein>
    <recommendedName>
        <fullName evidence="5">Choline kinase</fullName>
    </recommendedName>
</protein>
<dbReference type="AlphaFoldDB" id="A0AA87ZAX5"/>
<dbReference type="Gene3D" id="3.30.200.20">
    <property type="entry name" value="Phosphorylase Kinase, domain 1"/>
    <property type="match status" value="1"/>
</dbReference>
<dbReference type="CDD" id="cd05157">
    <property type="entry name" value="ETNK_euk"/>
    <property type="match status" value="1"/>
</dbReference>
<dbReference type="Pfam" id="PF01633">
    <property type="entry name" value="Choline_kinase"/>
    <property type="match status" value="2"/>
</dbReference>
<dbReference type="GO" id="GO:0004305">
    <property type="term" value="F:ethanolamine kinase activity"/>
    <property type="evidence" value="ECO:0007669"/>
    <property type="project" value="TreeGrafter"/>
</dbReference>
<dbReference type="InterPro" id="IPR011009">
    <property type="entry name" value="Kinase-like_dom_sf"/>
</dbReference>
<evidence type="ECO:0000313" key="3">
    <source>
        <dbReference type="EMBL" id="GMN31657.1"/>
    </source>
</evidence>
<evidence type="ECO:0000256" key="1">
    <source>
        <dbReference type="ARBA" id="ARBA00038211"/>
    </source>
</evidence>